<dbReference type="PANTHER" id="PTHR30217">
    <property type="entry name" value="PEPTIDASE U32 FAMILY"/>
    <property type="match status" value="1"/>
</dbReference>
<protein>
    <submittedName>
        <fullName evidence="2">U32 family peptidase</fullName>
    </submittedName>
</protein>
<sequence>MKKVELLAPAGSFESLYAAINNGADAVYLGGDKFSARAYASNFNEENMIKAVDYVHMYGLKIYITINTLIKENEIKEALKYIKFLYEIGVDGLIIQDLGLFNLVRNILPDFELHASTQMTVHNGDGALFLKEKGFKRIVLSRELSLKEIEYISKDLDIETEIFVHGALCVCYSGMCLMSSMIGGRSGNRGRCAQSCRLPYTLKSLTGNKEFKGYLLSPKDICTIEDIKEIISTGTSSLKIEGRMKRPEYVAGVVKEYRKAVDEGENKKGKDVLLKLFNREGFSKAYLYKNEGKDMMAYKFPKNTGVLLGKVDEKSQVVLQEDLSLKDGVRVGEGGFVVSKIQVNGEIREIAYKGEKAIIYPKQYHRGDELFKTSDTLLLKSLSESYNNIFGKKINLDCTVIFEVGKPIEITVQYADKTFSEKGEIIQKAEKRPLSQERIIDSITKSGDNPYKIVNVKFEKYDEGFLPISALNEIRRKVIEKIQAHEISKYKRTLKSSREINSSFGSEAKVMAPEKLFIVNTKEQLEALFDSGEQNIGVNIYNKSNKGITIEDVKKIKNKNIYLKLPHIIKNEYNQIVKDIEENFLLFSGIITTNLGIVKRFNGKINIISDYKSNMFNSNTIKFFKENNVYPYISQELNRKEILDVLGKEKNFGMSVYGKTEVMISEYCPIGSTVGGKSSCNNCSAPCINEDFILRDRMNKDFRMLTDKFCRGYIYNPDTLNLINEIDELKEKGVTSFRFDFIDESKEEVTNILKSIKNNSISLSGEYTKGHYRRGVE</sequence>
<dbReference type="RefSeq" id="WP_202766445.1">
    <property type="nucleotide sequence ID" value="NZ_JAESWA010000017.1"/>
</dbReference>
<reference evidence="2" key="1">
    <citation type="submission" date="2021-01" db="EMBL/GenBank/DDBJ databases">
        <title>Genome public.</title>
        <authorList>
            <person name="Liu C."/>
            <person name="Sun Q."/>
        </authorList>
    </citation>
    <scope>NUCLEOTIDE SEQUENCE</scope>
    <source>
        <strain evidence="2">YIM B02565</strain>
    </source>
</reference>
<dbReference type="AlphaFoldDB" id="A0A937FD62"/>
<dbReference type="PANTHER" id="PTHR30217:SF10">
    <property type="entry name" value="23S RRNA 5-HYDROXYCYTIDINE C2501 SYNTHASE"/>
    <property type="match status" value="1"/>
</dbReference>
<dbReference type="InterPro" id="IPR020988">
    <property type="entry name" value="Pept_U32_collagenase"/>
</dbReference>
<gene>
    <name evidence="2" type="ORF">JK634_04585</name>
</gene>
<evidence type="ECO:0000313" key="3">
    <source>
        <dbReference type="Proteomes" id="UP000623681"/>
    </source>
</evidence>
<accession>A0A937FD62</accession>
<proteinExistence type="predicted"/>
<dbReference type="Pfam" id="PF01136">
    <property type="entry name" value="Peptidase_U32"/>
    <property type="match status" value="2"/>
</dbReference>
<feature type="domain" description="Peptidase U32 collagenase" evidence="1">
    <location>
        <begin position="370"/>
        <end position="484"/>
    </location>
</feature>
<evidence type="ECO:0000313" key="2">
    <source>
        <dbReference type="EMBL" id="MBL4931073.1"/>
    </source>
</evidence>
<keyword evidence="3" id="KW-1185">Reference proteome</keyword>
<dbReference type="PROSITE" id="PS01276">
    <property type="entry name" value="PEPTIDASE_U32"/>
    <property type="match status" value="1"/>
</dbReference>
<comment type="caution">
    <text evidence="2">The sequence shown here is derived from an EMBL/GenBank/DDBJ whole genome shotgun (WGS) entry which is preliminary data.</text>
</comment>
<dbReference type="InterPro" id="IPR051454">
    <property type="entry name" value="RNA/ubiquinone_mod_enzymes"/>
</dbReference>
<name>A0A937FD62_9CLOT</name>
<evidence type="ECO:0000259" key="1">
    <source>
        <dbReference type="Pfam" id="PF12392"/>
    </source>
</evidence>
<dbReference type="Proteomes" id="UP000623681">
    <property type="component" value="Unassembled WGS sequence"/>
</dbReference>
<dbReference type="InterPro" id="IPR001539">
    <property type="entry name" value="Peptidase_U32"/>
</dbReference>
<organism evidence="2 3">
    <name type="scientific">Clostridium paridis</name>
    <dbReference type="NCBI Taxonomy" id="2803863"/>
    <lineage>
        <taxon>Bacteria</taxon>
        <taxon>Bacillati</taxon>
        <taxon>Bacillota</taxon>
        <taxon>Clostridia</taxon>
        <taxon>Eubacteriales</taxon>
        <taxon>Clostridiaceae</taxon>
        <taxon>Clostridium</taxon>
    </lineage>
</organism>
<dbReference type="Pfam" id="PF12392">
    <property type="entry name" value="DUF3656"/>
    <property type="match status" value="1"/>
</dbReference>
<dbReference type="EMBL" id="JAESWA010000017">
    <property type="protein sequence ID" value="MBL4931073.1"/>
    <property type="molecule type" value="Genomic_DNA"/>
</dbReference>